<protein>
    <submittedName>
        <fullName evidence="2">Uncharacterized protein</fullName>
    </submittedName>
</protein>
<name>A0A0H0XWH7_9SPHN</name>
<evidence type="ECO:0000256" key="1">
    <source>
        <dbReference type="SAM" id="MobiDB-lite"/>
    </source>
</evidence>
<dbReference type="Proteomes" id="UP000053455">
    <property type="component" value="Unassembled WGS sequence"/>
</dbReference>
<gene>
    <name evidence="2" type="ORF">AAV99_03735</name>
</gene>
<feature type="compositionally biased region" description="Low complexity" evidence="1">
    <location>
        <begin position="20"/>
        <end position="31"/>
    </location>
</feature>
<accession>A0A0H0XWH7</accession>
<dbReference type="AlphaFoldDB" id="A0A0H0XWH7"/>
<evidence type="ECO:0000313" key="2">
    <source>
        <dbReference type="EMBL" id="KLI64670.1"/>
    </source>
</evidence>
<organism evidence="2 3">
    <name type="scientific">Aurantiacibacter marinus</name>
    <dbReference type="NCBI Taxonomy" id="874156"/>
    <lineage>
        <taxon>Bacteria</taxon>
        <taxon>Pseudomonadati</taxon>
        <taxon>Pseudomonadota</taxon>
        <taxon>Alphaproteobacteria</taxon>
        <taxon>Sphingomonadales</taxon>
        <taxon>Erythrobacteraceae</taxon>
        <taxon>Aurantiacibacter</taxon>
    </lineage>
</organism>
<proteinExistence type="predicted"/>
<feature type="region of interest" description="Disordered" evidence="1">
    <location>
        <begin position="12"/>
        <end position="56"/>
    </location>
</feature>
<sequence length="138" mass="14888">MRPMPCAVREKFSRSMMERSANNAGSSHNSGTTAMPQRSPSKAIVSANGKSTSRDQCIEKPSGGFIRYWVTSHQLCPASRSRTCSRRIQSSAEDGSHPSSGCIARRNAQYAAHTSKTADAERNNAPCVFPDLAIGRGL</sequence>
<keyword evidence="3" id="KW-1185">Reference proteome</keyword>
<comment type="caution">
    <text evidence="2">The sequence shown here is derived from an EMBL/GenBank/DDBJ whole genome shotgun (WGS) entry which is preliminary data.</text>
</comment>
<dbReference type="EMBL" id="LBHU01000001">
    <property type="protein sequence ID" value="KLI64670.1"/>
    <property type="molecule type" value="Genomic_DNA"/>
</dbReference>
<evidence type="ECO:0000313" key="3">
    <source>
        <dbReference type="Proteomes" id="UP000053455"/>
    </source>
</evidence>
<reference evidence="2 3" key="1">
    <citation type="submission" date="2015-04" db="EMBL/GenBank/DDBJ databases">
        <title>The draft genome sequence of Erythrobacter marinus HWDM-33.</title>
        <authorList>
            <person name="Zhuang L."/>
            <person name="Liu Y."/>
            <person name="Shao Z."/>
        </authorList>
    </citation>
    <scope>NUCLEOTIDE SEQUENCE [LARGE SCALE GENOMIC DNA]</scope>
    <source>
        <strain evidence="2 3">HWDM-33</strain>
    </source>
</reference>